<dbReference type="EMBL" id="JBBUTH010000009">
    <property type="protein sequence ID" value="MEK8052512.1"/>
    <property type="molecule type" value="Genomic_DNA"/>
</dbReference>
<dbReference type="HAMAP" id="MF_01685">
    <property type="entry name" value="FENR2"/>
    <property type="match status" value="1"/>
</dbReference>
<comment type="cofactor">
    <cofactor evidence="5">
        <name>FAD</name>
        <dbReference type="ChEBI" id="CHEBI:57692"/>
    </cofactor>
    <text evidence="5">Binds 1 FAD per subunit.</text>
</comment>
<dbReference type="InterPro" id="IPR023753">
    <property type="entry name" value="FAD/NAD-binding_dom"/>
</dbReference>
<proteinExistence type="inferred from homology"/>
<dbReference type="SUPFAM" id="SSF51905">
    <property type="entry name" value="FAD/NAD(P)-binding domain"/>
    <property type="match status" value="1"/>
</dbReference>
<keyword evidence="1 5" id="KW-0285">Flavoprotein</keyword>
<feature type="binding site" evidence="5">
    <location>
        <position position="338"/>
    </location>
    <ligand>
        <name>FAD</name>
        <dbReference type="ChEBI" id="CHEBI:57692"/>
    </ligand>
</feature>
<dbReference type="InterPro" id="IPR022890">
    <property type="entry name" value="Fd--NADP_Rdtase_type_2"/>
</dbReference>
<feature type="binding site" evidence="5">
    <location>
        <position position="46"/>
    </location>
    <ligand>
        <name>FAD</name>
        <dbReference type="ChEBI" id="CHEBI:57692"/>
    </ligand>
</feature>
<evidence type="ECO:0000256" key="3">
    <source>
        <dbReference type="ARBA" id="ARBA00022857"/>
    </source>
</evidence>
<reference evidence="7 8" key="1">
    <citation type="submission" date="2024-04" db="EMBL/GenBank/DDBJ databases">
        <title>Novel species of the genus Ideonella isolated from streams.</title>
        <authorList>
            <person name="Lu H."/>
        </authorList>
    </citation>
    <scope>NUCLEOTIDE SEQUENCE [LARGE SCALE GENOMIC DNA]</scope>
    <source>
        <strain evidence="7 8">DXS22W</strain>
    </source>
</reference>
<sequence>MTTAAPIETDALVIGAGPVGLFAVFELGLLELNAQVVDALPHAGGQCAELYPDKPIYDIPGLPATTGRELVDRLVQQAAPFKPGLHLGQLLATLQRNPDGRWLAGTDQGTQFLARVVVIAAGAGAFLPRSIALDGLERHLGRQITYRLDDAATLAGRQVLIVGDEDVALEQAIALAEAPAAQRPARITLIHRREAFRAAAGTLARFQTLRQQGALHFVAGQPAALVEADDGRLQALRLMPPTGEAIDLPCDQLLIRMGLSPRLGPIHDWGLALERKQLVVDTARYQTAEPGLYAVGDIVTYPGKRKLLLSGFHEATLAAFAAAAHVRPGEPVHLQYTTTSPRLHALLGVAHPPR</sequence>
<keyword evidence="3 5" id="KW-0521">NADP</keyword>
<name>A0ABU9CL10_9BURK</name>
<comment type="similarity">
    <text evidence="5">Belongs to the ferredoxin--NADP reductase type 2 family.</text>
</comment>
<comment type="catalytic activity">
    <reaction evidence="5">
        <text>2 reduced [2Fe-2S]-[ferredoxin] + NADP(+) + H(+) = 2 oxidized [2Fe-2S]-[ferredoxin] + NADPH</text>
        <dbReference type="Rhea" id="RHEA:20125"/>
        <dbReference type="Rhea" id="RHEA-COMP:10000"/>
        <dbReference type="Rhea" id="RHEA-COMP:10001"/>
        <dbReference type="ChEBI" id="CHEBI:15378"/>
        <dbReference type="ChEBI" id="CHEBI:33737"/>
        <dbReference type="ChEBI" id="CHEBI:33738"/>
        <dbReference type="ChEBI" id="CHEBI:57783"/>
        <dbReference type="ChEBI" id="CHEBI:58349"/>
        <dbReference type="EC" id="1.18.1.2"/>
    </reaction>
</comment>
<comment type="caution">
    <text evidence="7">The sequence shown here is derived from an EMBL/GenBank/DDBJ whole genome shotgun (WGS) entry which is preliminary data.</text>
</comment>
<dbReference type="RefSeq" id="WP_341412219.1">
    <property type="nucleotide sequence ID" value="NZ_JBBUTH010000009.1"/>
</dbReference>
<feature type="binding site" evidence="5">
    <location>
        <position position="126"/>
    </location>
    <ligand>
        <name>FAD</name>
        <dbReference type="ChEBI" id="CHEBI:57692"/>
    </ligand>
</feature>
<keyword evidence="4 5" id="KW-0560">Oxidoreductase</keyword>
<evidence type="ECO:0000313" key="7">
    <source>
        <dbReference type="EMBL" id="MEK8052512.1"/>
    </source>
</evidence>
<dbReference type="PANTHER" id="PTHR48105">
    <property type="entry name" value="THIOREDOXIN REDUCTASE 1-RELATED-RELATED"/>
    <property type="match status" value="1"/>
</dbReference>
<dbReference type="PRINTS" id="PR00469">
    <property type="entry name" value="PNDRDTASEII"/>
</dbReference>
<dbReference type="PRINTS" id="PR00368">
    <property type="entry name" value="FADPNR"/>
</dbReference>
<dbReference type="InterPro" id="IPR036188">
    <property type="entry name" value="FAD/NAD-bd_sf"/>
</dbReference>
<feature type="binding site" evidence="5">
    <location>
        <position position="91"/>
    </location>
    <ligand>
        <name>FAD</name>
        <dbReference type="ChEBI" id="CHEBI:57692"/>
    </ligand>
</feature>
<keyword evidence="8" id="KW-1185">Reference proteome</keyword>
<evidence type="ECO:0000256" key="5">
    <source>
        <dbReference type="HAMAP-Rule" id="MF_01685"/>
    </source>
</evidence>
<evidence type="ECO:0000313" key="8">
    <source>
        <dbReference type="Proteomes" id="UP001365405"/>
    </source>
</evidence>
<dbReference type="Proteomes" id="UP001365405">
    <property type="component" value="Unassembled WGS sequence"/>
</dbReference>
<dbReference type="InterPro" id="IPR050097">
    <property type="entry name" value="Ferredoxin-NADP_redctase_2"/>
</dbReference>
<evidence type="ECO:0000256" key="4">
    <source>
        <dbReference type="ARBA" id="ARBA00023002"/>
    </source>
</evidence>
<feature type="binding site" evidence="5">
    <location>
        <position position="38"/>
    </location>
    <ligand>
        <name>FAD</name>
        <dbReference type="ChEBI" id="CHEBI:57692"/>
    </ligand>
</feature>
<feature type="binding site" evidence="5">
    <location>
        <position position="51"/>
    </location>
    <ligand>
        <name>FAD</name>
        <dbReference type="ChEBI" id="CHEBI:57692"/>
    </ligand>
</feature>
<feature type="binding site" evidence="5">
    <location>
        <position position="297"/>
    </location>
    <ligand>
        <name>FAD</name>
        <dbReference type="ChEBI" id="CHEBI:57692"/>
    </ligand>
</feature>
<feature type="domain" description="FAD/NAD(P)-binding" evidence="6">
    <location>
        <begin position="10"/>
        <end position="302"/>
    </location>
</feature>
<protein>
    <recommendedName>
        <fullName evidence="5">Ferredoxin--NADP reductase</fullName>
        <shortName evidence="5">FNR</shortName>
        <shortName evidence="5">Fd-NADP(+) reductase</shortName>
        <ecNumber evidence="5">1.18.1.2</ecNumber>
    </recommendedName>
</protein>
<accession>A0ABU9CL10</accession>
<comment type="caution">
    <text evidence="5">Lacks conserved residue(s) required for the propagation of feature annotation.</text>
</comment>
<dbReference type="Pfam" id="PF07992">
    <property type="entry name" value="Pyr_redox_2"/>
    <property type="match status" value="1"/>
</dbReference>
<evidence type="ECO:0000259" key="6">
    <source>
        <dbReference type="Pfam" id="PF07992"/>
    </source>
</evidence>
<organism evidence="7 8">
    <name type="scientific">Pseudaquabacterium inlustre</name>
    <dbReference type="NCBI Taxonomy" id="2984192"/>
    <lineage>
        <taxon>Bacteria</taxon>
        <taxon>Pseudomonadati</taxon>
        <taxon>Pseudomonadota</taxon>
        <taxon>Betaproteobacteria</taxon>
        <taxon>Burkholderiales</taxon>
        <taxon>Sphaerotilaceae</taxon>
        <taxon>Pseudaquabacterium</taxon>
    </lineage>
</organism>
<comment type="subunit">
    <text evidence="5">Homodimer.</text>
</comment>
<keyword evidence="2 5" id="KW-0274">FAD</keyword>
<evidence type="ECO:0000256" key="2">
    <source>
        <dbReference type="ARBA" id="ARBA00022827"/>
    </source>
</evidence>
<dbReference type="Gene3D" id="3.50.50.60">
    <property type="entry name" value="FAD/NAD(P)-binding domain"/>
    <property type="match status" value="2"/>
</dbReference>
<evidence type="ECO:0000256" key="1">
    <source>
        <dbReference type="ARBA" id="ARBA00022630"/>
    </source>
</evidence>
<gene>
    <name evidence="7" type="ORF">AACH10_19825</name>
</gene>
<dbReference type="EC" id="1.18.1.2" evidence="5"/>